<evidence type="ECO:0000256" key="1">
    <source>
        <dbReference type="PROSITE-ProRule" id="PRU00339"/>
    </source>
</evidence>
<feature type="compositionally biased region" description="Basic and acidic residues" evidence="2">
    <location>
        <begin position="614"/>
        <end position="627"/>
    </location>
</feature>
<dbReference type="PROSITE" id="PS50005">
    <property type="entry name" value="TPR"/>
    <property type="match status" value="1"/>
</dbReference>
<dbReference type="Gene3D" id="1.25.40.10">
    <property type="entry name" value="Tetratricopeptide repeat domain"/>
    <property type="match status" value="3"/>
</dbReference>
<protein>
    <recommendedName>
        <fullName evidence="5">General transcription factor 3C polypeptide 3</fullName>
    </recommendedName>
</protein>
<dbReference type="PANTHER" id="PTHR23082">
    <property type="entry name" value="TRANSCRIPTION INITIATION FACTOR IIIC TFIIIC , POLYPEPTIDE 3-RELATED"/>
    <property type="match status" value="1"/>
</dbReference>
<dbReference type="EMBL" id="CAMAPE010000045">
    <property type="protein sequence ID" value="CAH9103305.1"/>
    <property type="molecule type" value="Genomic_DNA"/>
</dbReference>
<dbReference type="OrthoDB" id="9991317at2759"/>
<dbReference type="InterPro" id="IPR019734">
    <property type="entry name" value="TPR_rpt"/>
</dbReference>
<gene>
    <name evidence="3" type="ORF">CEURO_LOCUS16069</name>
</gene>
<dbReference type="AlphaFoldDB" id="A0A9P0ZKA5"/>
<name>A0A9P0ZKA5_CUSEU</name>
<organism evidence="3 4">
    <name type="scientific">Cuscuta europaea</name>
    <name type="common">European dodder</name>
    <dbReference type="NCBI Taxonomy" id="41803"/>
    <lineage>
        <taxon>Eukaryota</taxon>
        <taxon>Viridiplantae</taxon>
        <taxon>Streptophyta</taxon>
        <taxon>Embryophyta</taxon>
        <taxon>Tracheophyta</taxon>
        <taxon>Spermatophyta</taxon>
        <taxon>Magnoliopsida</taxon>
        <taxon>eudicotyledons</taxon>
        <taxon>Gunneridae</taxon>
        <taxon>Pentapetalae</taxon>
        <taxon>asterids</taxon>
        <taxon>lamiids</taxon>
        <taxon>Solanales</taxon>
        <taxon>Convolvulaceae</taxon>
        <taxon>Cuscuteae</taxon>
        <taxon>Cuscuta</taxon>
        <taxon>Cuscuta subgen. Cuscuta</taxon>
    </lineage>
</organism>
<evidence type="ECO:0000256" key="2">
    <source>
        <dbReference type="SAM" id="MobiDB-lite"/>
    </source>
</evidence>
<evidence type="ECO:0008006" key="5">
    <source>
        <dbReference type="Google" id="ProtNLM"/>
    </source>
</evidence>
<feature type="region of interest" description="Disordered" evidence="2">
    <location>
        <begin position="608"/>
        <end position="638"/>
    </location>
</feature>
<comment type="caution">
    <text evidence="3">The sequence shown here is derived from an EMBL/GenBank/DDBJ whole genome shotgun (WGS) entry which is preliminary data.</text>
</comment>
<dbReference type="InterPro" id="IPR011990">
    <property type="entry name" value="TPR-like_helical_dom_sf"/>
</dbReference>
<evidence type="ECO:0000313" key="4">
    <source>
        <dbReference type="Proteomes" id="UP001152484"/>
    </source>
</evidence>
<dbReference type="Pfam" id="PF13432">
    <property type="entry name" value="TPR_16"/>
    <property type="match status" value="1"/>
</dbReference>
<keyword evidence="4" id="KW-1185">Reference proteome</keyword>
<dbReference type="GO" id="GO:0006383">
    <property type="term" value="P:transcription by RNA polymerase III"/>
    <property type="evidence" value="ECO:0007669"/>
    <property type="project" value="InterPro"/>
</dbReference>
<evidence type="ECO:0000313" key="3">
    <source>
        <dbReference type="EMBL" id="CAH9103305.1"/>
    </source>
</evidence>
<dbReference type="Proteomes" id="UP001152484">
    <property type="component" value="Unassembled WGS sequence"/>
</dbReference>
<proteinExistence type="predicted"/>
<dbReference type="SUPFAM" id="SSF48452">
    <property type="entry name" value="TPR-like"/>
    <property type="match status" value="3"/>
</dbReference>
<sequence length="927" mass="105197">MGEETNEVGFSHDEGKLVLIAGSEKRLDLDAREGATESDDESDEVSSGKSGEEESEEEIMPFSFLVDDANYEELAEKKRKAIVSHEDKKGPLKKQKGTEFLGASMDEIMEAMNYGSKRKSRKKKRKGRRKGSRRNVDPETTELLGEGTLCYATGDYERAIQLLSECIRRNPTHDAYHTLGLVHYAKGDKKRAICYYMLATLSVNRPKDTPLWKSLLSWFIDQGKTAAVNYYLPKAIAADPDDIMLKFLGASHYTELKEYEKAAKLYQQIHHLRPDDSEVCMAAAELYKQCGKVESSLVALESYLSHFPTGGDPRVILMLTSIYIENGEYCRALQLIKKIEDSPRSESSFNDLIMAKAGICYLHLGDLDNAQSLFGTLRIENMNGFTESIIEIADTFKKLDHHQSALHYYLMLESGLGSTSGNLNLKIAECYLSLEKWDEAIGCFYKALPLLENSVETRLTLASLLLERGRDEEAILVLSPPNSDFGLKTIFNNNSTPDEEWWNDMEVQLKLARIYRAKDMFQEFVNVFYPLVYRSFTSEASKVAAKKKKLPKRVLLERAKVLDDDQTDNLVQGFKPVANVDDRRKASRAKRVLLKRCSLKDEMKRKSLAAGMDVKSEDSDSDSESRVSLHKKKPPTPKLLKDAENHQLFVDLTKALASLGRYEEAFDVCKLTLSFASDILSDQRRDSIVNVGVQLACKVQDTKRGCKFLKPILLQHPYKMALWNYYYKALSKADSTISKNNKFLQRVRNQQKDCVPPIVIAGHQFGEISQYQVAAREYLEAYKLQPDCPIINLCVGTALINLAFDVRLKNKHECVLQGLAFLYNNLRLCGKKNDCRQEALYNIARAYQHVGLVTIAASYYEKVLTTPQKDCPIPRFLYDECQYAHRIEKPGGYCSLHREAAYNLHLIYKASGAFDLARQLLQDYCTV</sequence>
<keyword evidence="1" id="KW-0802">TPR repeat</keyword>
<dbReference type="InterPro" id="IPR039340">
    <property type="entry name" value="Tfc4/TFIIIC-102/Sfc4"/>
</dbReference>
<dbReference type="PANTHER" id="PTHR23082:SF0">
    <property type="entry name" value="GENERAL TRANSCRIPTION FACTOR 3C POLYPEPTIDE 3"/>
    <property type="match status" value="1"/>
</dbReference>
<feature type="compositionally biased region" description="Basic residues" evidence="2">
    <location>
        <begin position="116"/>
        <end position="133"/>
    </location>
</feature>
<feature type="region of interest" description="Disordered" evidence="2">
    <location>
        <begin position="28"/>
        <end position="62"/>
    </location>
</feature>
<dbReference type="GO" id="GO:0000127">
    <property type="term" value="C:transcription factor TFIIIC complex"/>
    <property type="evidence" value="ECO:0007669"/>
    <property type="project" value="TreeGrafter"/>
</dbReference>
<dbReference type="SMART" id="SM00028">
    <property type="entry name" value="TPR"/>
    <property type="match status" value="5"/>
</dbReference>
<feature type="region of interest" description="Disordered" evidence="2">
    <location>
        <begin position="112"/>
        <end position="139"/>
    </location>
</feature>
<accession>A0A9P0ZKA5</accession>
<reference evidence="3" key="1">
    <citation type="submission" date="2022-07" db="EMBL/GenBank/DDBJ databases">
        <authorList>
            <person name="Macas J."/>
            <person name="Novak P."/>
            <person name="Neumann P."/>
        </authorList>
    </citation>
    <scope>NUCLEOTIDE SEQUENCE</scope>
</reference>
<feature type="repeat" description="TPR" evidence="1">
    <location>
        <begin position="140"/>
        <end position="173"/>
    </location>
</feature>